<name>A0A5B7J0W5_PORTR</name>
<proteinExistence type="predicted"/>
<keyword evidence="2" id="KW-1185">Reference proteome</keyword>
<comment type="caution">
    <text evidence="1">The sequence shown here is derived from an EMBL/GenBank/DDBJ whole genome shotgun (WGS) entry which is preliminary data.</text>
</comment>
<protein>
    <submittedName>
        <fullName evidence="1">Uncharacterized protein</fullName>
    </submittedName>
</protein>
<organism evidence="1 2">
    <name type="scientific">Portunus trituberculatus</name>
    <name type="common">Swimming crab</name>
    <name type="synonym">Neptunus trituberculatus</name>
    <dbReference type="NCBI Taxonomy" id="210409"/>
    <lineage>
        <taxon>Eukaryota</taxon>
        <taxon>Metazoa</taxon>
        <taxon>Ecdysozoa</taxon>
        <taxon>Arthropoda</taxon>
        <taxon>Crustacea</taxon>
        <taxon>Multicrustacea</taxon>
        <taxon>Malacostraca</taxon>
        <taxon>Eumalacostraca</taxon>
        <taxon>Eucarida</taxon>
        <taxon>Decapoda</taxon>
        <taxon>Pleocyemata</taxon>
        <taxon>Brachyura</taxon>
        <taxon>Eubrachyura</taxon>
        <taxon>Portunoidea</taxon>
        <taxon>Portunidae</taxon>
        <taxon>Portuninae</taxon>
        <taxon>Portunus</taxon>
    </lineage>
</organism>
<dbReference type="Proteomes" id="UP000324222">
    <property type="component" value="Unassembled WGS sequence"/>
</dbReference>
<gene>
    <name evidence="1" type="ORF">E2C01_085407</name>
</gene>
<evidence type="ECO:0000313" key="1">
    <source>
        <dbReference type="EMBL" id="MPC90420.1"/>
    </source>
</evidence>
<evidence type="ECO:0000313" key="2">
    <source>
        <dbReference type="Proteomes" id="UP000324222"/>
    </source>
</evidence>
<accession>A0A5B7J0W5</accession>
<sequence>MVPCGRYKGRAEEGLVIQHGGGAAGPGIEELLTCQYRRGSRLRAHRHPADIHGCVFSHQRSGKLSCEGIRKAYAWGASPMMLLNLAFTESSY</sequence>
<reference evidence="1 2" key="1">
    <citation type="submission" date="2019-05" db="EMBL/GenBank/DDBJ databases">
        <title>Another draft genome of Portunus trituberculatus and its Hox gene families provides insights of decapod evolution.</title>
        <authorList>
            <person name="Jeong J.-H."/>
            <person name="Song I."/>
            <person name="Kim S."/>
            <person name="Choi T."/>
            <person name="Kim D."/>
            <person name="Ryu S."/>
            <person name="Kim W."/>
        </authorList>
    </citation>
    <scope>NUCLEOTIDE SEQUENCE [LARGE SCALE GENOMIC DNA]</scope>
    <source>
        <tissue evidence="1">Muscle</tissue>
    </source>
</reference>
<dbReference type="EMBL" id="VSRR010084348">
    <property type="protein sequence ID" value="MPC90420.1"/>
    <property type="molecule type" value="Genomic_DNA"/>
</dbReference>
<dbReference type="AlphaFoldDB" id="A0A5B7J0W5"/>